<keyword evidence="4" id="KW-1185">Reference proteome</keyword>
<accession>A0A285SDY8</accession>
<comment type="similarity">
    <text evidence="1">Belongs to the TelA family.</text>
</comment>
<dbReference type="PANTHER" id="PTHR38432:SF2">
    <property type="entry name" value="TELLURITE RESISTANCE PROTEIN"/>
    <property type="match status" value="1"/>
</dbReference>
<dbReference type="RefSeq" id="WP_097073141.1">
    <property type="nucleotide sequence ID" value="NZ_OBMQ01000004.1"/>
</dbReference>
<dbReference type="PANTHER" id="PTHR38432">
    <property type="entry name" value="TELA-LIKE PROTEIN SAOUHSC_01408"/>
    <property type="match status" value="1"/>
</dbReference>
<protein>
    <submittedName>
        <fullName evidence="3">Uncharacterized protein YaaN involved in tellurite resistance</fullName>
    </submittedName>
</protein>
<evidence type="ECO:0000313" key="3">
    <source>
        <dbReference type="EMBL" id="SOC06121.1"/>
    </source>
</evidence>
<feature type="coiled-coil region" evidence="2">
    <location>
        <begin position="217"/>
        <end position="244"/>
    </location>
</feature>
<dbReference type="PIRSF" id="PIRSF026508">
    <property type="entry name" value="TelA"/>
    <property type="match status" value="1"/>
</dbReference>
<reference evidence="4" key="1">
    <citation type="submission" date="2017-08" db="EMBL/GenBank/DDBJ databases">
        <authorList>
            <person name="Varghese N."/>
            <person name="Submissions S."/>
        </authorList>
    </citation>
    <scope>NUCLEOTIDE SEQUENCE [LARGE SCALE GENOMIC DNA]</scope>
    <source>
        <strain evidence="4">JC22</strain>
    </source>
</reference>
<evidence type="ECO:0000256" key="1">
    <source>
        <dbReference type="PIRNR" id="PIRNR026508"/>
    </source>
</evidence>
<keyword evidence="2" id="KW-0175">Coiled coil</keyword>
<proteinExistence type="inferred from homology"/>
<dbReference type="Pfam" id="PF05816">
    <property type="entry name" value="TelA"/>
    <property type="match status" value="1"/>
</dbReference>
<name>A0A285SDY8_9BACL</name>
<dbReference type="OrthoDB" id="9768858at2"/>
<evidence type="ECO:0000313" key="4">
    <source>
        <dbReference type="Proteomes" id="UP000219636"/>
    </source>
</evidence>
<dbReference type="EMBL" id="OBMQ01000004">
    <property type="protein sequence ID" value="SOC06121.1"/>
    <property type="molecule type" value="Genomic_DNA"/>
</dbReference>
<sequence length="384" mass="44716">MSEINNPLFEDLDAKKVEPINSSLEPIPQPVQLVSQEEMSQIKKRQLMLKEEPQVQALAEKIDHKNQIAVLEFGKETATAISKFSDRMLSSIKSSKLEKSSELINNLNKIMDRFDPQDFHEEKKGGFLKKLFNKGKEQLERILSKYDTMNKEVDVIYNEITKYELEMKKNTMELEHMYDQNLNYFQSLSEHVAAIEVKLDQLHPQIPLLEQRSNEGDQEAMMELESMRRTIELLEQRRYDLEMAQQVSFQAAPQIRMIQQGNNHLIAKINSAFVTTIPIFKQGLIHAVTIQRQKLVADSMNELDKRTNEMLVRNAENIRQNSVNIARSAGNPSIKIETIEKTWQTIMSGIQETKQIQAETIRNREEGRKRIEALQLEYEKLKRM</sequence>
<dbReference type="Proteomes" id="UP000219636">
    <property type="component" value="Unassembled WGS sequence"/>
</dbReference>
<gene>
    <name evidence="3" type="ORF">SAMN05880501_104192</name>
</gene>
<dbReference type="InterPro" id="IPR008863">
    <property type="entry name" value="Toxic_anion-R_TelA"/>
</dbReference>
<evidence type="ECO:0000256" key="2">
    <source>
        <dbReference type="SAM" id="Coils"/>
    </source>
</evidence>
<dbReference type="AlphaFoldDB" id="A0A285SDY8"/>
<organism evidence="3 4">
    <name type="scientific">Ureibacillus xyleni</name>
    <dbReference type="NCBI Taxonomy" id="614648"/>
    <lineage>
        <taxon>Bacteria</taxon>
        <taxon>Bacillati</taxon>
        <taxon>Bacillota</taxon>
        <taxon>Bacilli</taxon>
        <taxon>Bacillales</taxon>
        <taxon>Caryophanaceae</taxon>
        <taxon>Ureibacillus</taxon>
    </lineage>
</organism>